<dbReference type="GO" id="GO:0003676">
    <property type="term" value="F:nucleic acid binding"/>
    <property type="evidence" value="ECO:0007669"/>
    <property type="project" value="InterPro"/>
</dbReference>
<feature type="domain" description="S1 motif" evidence="2">
    <location>
        <begin position="369"/>
        <end position="440"/>
    </location>
</feature>
<name>A0A810QAK0_9FIRM</name>
<dbReference type="AlphaFoldDB" id="A0A810QAK0"/>
<dbReference type="InterPro" id="IPR003029">
    <property type="entry name" value="S1_domain"/>
</dbReference>
<evidence type="ECO:0000259" key="2">
    <source>
        <dbReference type="PROSITE" id="PS50126"/>
    </source>
</evidence>
<dbReference type="RefSeq" id="WP_055179541.1">
    <property type="nucleotide sequence ID" value="NZ_AP023420.1"/>
</dbReference>
<dbReference type="InterPro" id="IPR012340">
    <property type="entry name" value="NA-bd_OB-fold"/>
</dbReference>
<dbReference type="SUPFAM" id="SSF50249">
    <property type="entry name" value="Nucleic acid-binding proteins"/>
    <property type="match status" value="2"/>
</dbReference>
<accession>A0A810QAK0</accession>
<dbReference type="SMART" id="SM00316">
    <property type="entry name" value="S1"/>
    <property type="match status" value="3"/>
</dbReference>
<feature type="compositionally biased region" description="Basic and acidic residues" evidence="1">
    <location>
        <begin position="1"/>
        <end position="18"/>
    </location>
</feature>
<dbReference type="Proteomes" id="UP000679848">
    <property type="component" value="Chromosome"/>
</dbReference>
<organism evidence="3 4">
    <name type="scientific">Pusillibacter faecalis</name>
    <dbReference type="NCBI Taxonomy" id="2714358"/>
    <lineage>
        <taxon>Bacteria</taxon>
        <taxon>Bacillati</taxon>
        <taxon>Bacillota</taxon>
        <taxon>Clostridia</taxon>
        <taxon>Eubacteriales</taxon>
        <taxon>Oscillospiraceae</taxon>
        <taxon>Pusillibacter</taxon>
    </lineage>
</organism>
<proteinExistence type="predicted"/>
<feature type="region of interest" description="Disordered" evidence="1">
    <location>
        <begin position="1"/>
        <end position="228"/>
    </location>
</feature>
<keyword evidence="4" id="KW-1185">Reference proteome</keyword>
<feature type="compositionally biased region" description="Acidic residues" evidence="1">
    <location>
        <begin position="201"/>
        <end position="211"/>
    </location>
</feature>
<feature type="compositionally biased region" description="Polar residues" evidence="1">
    <location>
        <begin position="46"/>
        <end position="59"/>
    </location>
</feature>
<dbReference type="EMBL" id="AP023420">
    <property type="protein sequence ID" value="BCK83277.1"/>
    <property type="molecule type" value="Genomic_DNA"/>
</dbReference>
<evidence type="ECO:0000313" key="3">
    <source>
        <dbReference type="EMBL" id="BCK83277.1"/>
    </source>
</evidence>
<feature type="compositionally biased region" description="Basic and acidic residues" evidence="1">
    <location>
        <begin position="190"/>
        <end position="200"/>
    </location>
</feature>
<reference evidence="3" key="1">
    <citation type="submission" date="2020-09" db="EMBL/GenBank/DDBJ databases">
        <title>New species isolated from human feces.</title>
        <authorList>
            <person name="Kitahara M."/>
            <person name="Shigeno Y."/>
            <person name="Shime M."/>
            <person name="Matsumoto Y."/>
            <person name="Nakamura S."/>
            <person name="Motooka D."/>
            <person name="Fukuoka S."/>
            <person name="Nishikawa H."/>
            <person name="Benno Y."/>
        </authorList>
    </citation>
    <scope>NUCLEOTIDE SEQUENCE</scope>
    <source>
        <strain evidence="3">MM59</strain>
    </source>
</reference>
<dbReference type="PROSITE" id="PS50126">
    <property type="entry name" value="S1"/>
    <property type="match status" value="1"/>
</dbReference>
<protein>
    <recommendedName>
        <fullName evidence="2">S1 motif domain-containing protein</fullName>
    </recommendedName>
</protein>
<gene>
    <name evidence="3" type="ORF">MM59RIKEN_05960</name>
</gene>
<dbReference type="Pfam" id="PF00575">
    <property type="entry name" value="S1"/>
    <property type="match status" value="1"/>
</dbReference>
<evidence type="ECO:0000256" key="1">
    <source>
        <dbReference type="SAM" id="MobiDB-lite"/>
    </source>
</evidence>
<sequence length="523" mass="57672">MAKTKKEIQEQNSEEKQDGITAGLTDSELYPDGSPPAGMIDLELASATTLDPDASQTDENLGEAADGQAPHPQTENDGDASQDESLQPGAEPGEGDSGSQTETESSLEPDDVPQTEYNFQDELPQPGGQPGTEPGEGASDSQTESDSGGDCDERLQPGENDDTPQTDSESVQDAEAGAPPARRRRSTRKKVSEAEPKSDASDAEASDEEETNTGQSQKLRMPGRRRQRVVSIDAERTVQTDTDRLRSDLLDLVESLKSKKILTGTIQGVERLADNPEMSYAVIYHGDFKVIIPVLEAIEEPEDYRGQPRGDVLHYLLNKRLGAEVDYIVKGVDQENNVVAASRLEAMALKRREYYFRTDRDGNYQIYEGIRAEARVISVIRAGIFIDLFGAECYIPLRELSYQRWVDAAQHYQPGQRVLVKVLEVDRSDRSHPRVSASVKQAMENPYEKALKKYVVGNRYVGTVSMVDLNGVFVSLDGGVDCLCTYPKRGRPPRGARATVRILGINHENNRIWGVITHMSTTR</sequence>
<dbReference type="Gene3D" id="2.40.50.140">
    <property type="entry name" value="Nucleic acid-binding proteins"/>
    <property type="match status" value="2"/>
</dbReference>
<evidence type="ECO:0000313" key="4">
    <source>
        <dbReference type="Proteomes" id="UP000679848"/>
    </source>
</evidence>
<dbReference type="CDD" id="cd00164">
    <property type="entry name" value="S1_like"/>
    <property type="match status" value="1"/>
</dbReference>
<dbReference type="KEGG" id="pfaa:MM59RIKEN_05960"/>